<evidence type="ECO:0000256" key="2">
    <source>
        <dbReference type="SAM" id="Phobius"/>
    </source>
</evidence>
<evidence type="ECO:0000313" key="5">
    <source>
        <dbReference type="Proteomes" id="UP000019489"/>
    </source>
</evidence>
<keyword evidence="2" id="KW-1133">Transmembrane helix</keyword>
<feature type="transmembrane region" description="Helical" evidence="2">
    <location>
        <begin position="114"/>
        <end position="131"/>
    </location>
</feature>
<name>W9GI37_9MICO</name>
<proteinExistence type="inferred from homology"/>
<protein>
    <recommendedName>
        <fullName evidence="3">Guanylate cyclase domain-containing protein</fullName>
    </recommendedName>
</protein>
<dbReference type="Pfam" id="PF00211">
    <property type="entry name" value="Guanylate_cyc"/>
    <property type="match status" value="1"/>
</dbReference>
<sequence>MVAGQPTASAPDRRAAATLAGAGVALAIPLLGLALLLANPTWDAMWQHHPAHFWLVLVAALLSAVTAYGTGEAASRRGDARVMLVSLAFLSAAGFLALHALATPKVLLDGTNPGFNLATPVGIAIGSLFAAGSTGPIDGPRSVRAMRVARRLRVALVVVLLGWAVFSLLRLPPLDAGAGPERTSGFMVLLAVAATLLYAWSAAAYVVLWRRRRGLMPLAMAAAFVLLGEAMVAISLSANWHYSWWEWHLLMLAAFVLVAWGAQLQWHEERFSGLYLDETVSGTREMSILFADLQGFTTFSEDHEAEQVTSMLNDYFDVAVPAVVKRHGGEVDRIIGDALMVTFNRRGDQPDHALRAARAALELQEETGHVAAAHPGWPRFRVGVNSGPVALSLLGGAGGRTHTVIGDVVNVASRLEGRAPVGGVAVSAATLDLLPGARVVPLGALDLKGRAEPVEAFSLTSLPTH</sequence>
<feature type="transmembrane region" description="Helical" evidence="2">
    <location>
        <begin position="215"/>
        <end position="238"/>
    </location>
</feature>
<evidence type="ECO:0000313" key="4">
    <source>
        <dbReference type="EMBL" id="EWT03519.1"/>
    </source>
</evidence>
<feature type="transmembrane region" description="Helical" evidence="2">
    <location>
        <begin position="184"/>
        <end position="208"/>
    </location>
</feature>
<dbReference type="PATRIC" id="fig|1386089.3.peg.195"/>
<reference evidence="4 5" key="1">
    <citation type="submission" date="2013-08" db="EMBL/GenBank/DDBJ databases">
        <title>Intrasporangium oryzae NRRL B-24470.</title>
        <authorList>
            <person name="Liu H."/>
            <person name="Wang G."/>
        </authorList>
    </citation>
    <scope>NUCLEOTIDE SEQUENCE [LARGE SCALE GENOMIC DNA]</scope>
    <source>
        <strain evidence="4 5">NRRL B-24470</strain>
    </source>
</reference>
<keyword evidence="2" id="KW-0472">Membrane</keyword>
<feature type="transmembrane region" description="Helical" evidence="2">
    <location>
        <begin position="15"/>
        <end position="39"/>
    </location>
</feature>
<keyword evidence="5" id="KW-1185">Reference proteome</keyword>
<evidence type="ECO:0000259" key="3">
    <source>
        <dbReference type="PROSITE" id="PS50125"/>
    </source>
</evidence>
<accession>W9GI37</accession>
<organism evidence="4 5">
    <name type="scientific">Intrasporangium oryzae NRRL B-24470</name>
    <dbReference type="NCBI Taxonomy" id="1386089"/>
    <lineage>
        <taxon>Bacteria</taxon>
        <taxon>Bacillati</taxon>
        <taxon>Actinomycetota</taxon>
        <taxon>Actinomycetes</taxon>
        <taxon>Micrococcales</taxon>
        <taxon>Intrasporangiaceae</taxon>
        <taxon>Intrasporangium</taxon>
    </lineage>
</organism>
<dbReference type="PANTHER" id="PTHR43081:SF1">
    <property type="entry name" value="ADENYLATE CYCLASE, TERMINAL-DIFFERENTIATION SPECIFIC"/>
    <property type="match status" value="1"/>
</dbReference>
<dbReference type="GO" id="GO:0004016">
    <property type="term" value="F:adenylate cyclase activity"/>
    <property type="evidence" value="ECO:0007669"/>
    <property type="project" value="UniProtKB-ARBA"/>
</dbReference>
<keyword evidence="2" id="KW-0812">Transmembrane</keyword>
<feature type="transmembrane region" description="Helical" evidence="2">
    <location>
        <begin position="244"/>
        <end position="262"/>
    </location>
</feature>
<dbReference type="AlphaFoldDB" id="W9GI37"/>
<dbReference type="SUPFAM" id="SSF55073">
    <property type="entry name" value="Nucleotide cyclase"/>
    <property type="match status" value="1"/>
</dbReference>
<dbReference type="PROSITE" id="PS50125">
    <property type="entry name" value="GUANYLATE_CYCLASE_2"/>
    <property type="match status" value="1"/>
</dbReference>
<dbReference type="InterPro" id="IPR001054">
    <property type="entry name" value="A/G_cyclase"/>
</dbReference>
<dbReference type="CDD" id="cd07302">
    <property type="entry name" value="CHD"/>
    <property type="match status" value="1"/>
</dbReference>
<feature type="transmembrane region" description="Helical" evidence="2">
    <location>
        <begin position="51"/>
        <end position="70"/>
    </location>
</feature>
<dbReference type="GO" id="GO:0009190">
    <property type="term" value="P:cyclic nucleotide biosynthetic process"/>
    <property type="evidence" value="ECO:0007669"/>
    <property type="project" value="InterPro"/>
</dbReference>
<evidence type="ECO:0000256" key="1">
    <source>
        <dbReference type="ARBA" id="ARBA00005381"/>
    </source>
</evidence>
<gene>
    <name evidence="4" type="ORF">N865_16825</name>
</gene>
<dbReference type="Proteomes" id="UP000019489">
    <property type="component" value="Unassembled WGS sequence"/>
</dbReference>
<dbReference type="PANTHER" id="PTHR43081">
    <property type="entry name" value="ADENYLATE CYCLASE, TERMINAL-DIFFERENTIATION SPECIFIC-RELATED"/>
    <property type="match status" value="1"/>
</dbReference>
<feature type="transmembrane region" description="Helical" evidence="2">
    <location>
        <begin position="152"/>
        <end position="172"/>
    </location>
</feature>
<dbReference type="STRING" id="1386089.N865_16825"/>
<dbReference type="Gene3D" id="3.30.70.1230">
    <property type="entry name" value="Nucleotide cyclase"/>
    <property type="match status" value="1"/>
</dbReference>
<comment type="caution">
    <text evidence="4">The sequence shown here is derived from an EMBL/GenBank/DDBJ whole genome shotgun (WGS) entry which is preliminary data.</text>
</comment>
<dbReference type="eggNOG" id="COG2114">
    <property type="taxonomic scope" value="Bacteria"/>
</dbReference>
<dbReference type="SMART" id="SM00044">
    <property type="entry name" value="CYCc"/>
    <property type="match status" value="1"/>
</dbReference>
<dbReference type="InterPro" id="IPR029787">
    <property type="entry name" value="Nucleotide_cyclase"/>
</dbReference>
<comment type="similarity">
    <text evidence="1">Belongs to the adenylyl cyclase class-3 family.</text>
</comment>
<dbReference type="GO" id="GO:0035556">
    <property type="term" value="P:intracellular signal transduction"/>
    <property type="evidence" value="ECO:0007669"/>
    <property type="project" value="InterPro"/>
</dbReference>
<dbReference type="InterPro" id="IPR050697">
    <property type="entry name" value="Adenylyl/Guanylyl_Cyclase_3/4"/>
</dbReference>
<dbReference type="EMBL" id="AWSA01000002">
    <property type="protein sequence ID" value="EWT03519.1"/>
    <property type="molecule type" value="Genomic_DNA"/>
</dbReference>
<feature type="transmembrane region" description="Helical" evidence="2">
    <location>
        <begin position="82"/>
        <end position="102"/>
    </location>
</feature>
<feature type="domain" description="Guanylate cyclase" evidence="3">
    <location>
        <begin position="287"/>
        <end position="416"/>
    </location>
</feature>